<keyword evidence="3 11" id="KW-0347">Helicase</keyword>
<dbReference type="SUPFAM" id="SSF52540">
    <property type="entry name" value="P-loop containing nucleoside triphosphate hydrolases"/>
    <property type="match status" value="1"/>
</dbReference>
<keyword evidence="5" id="KW-0694">RNA-binding</keyword>
<evidence type="ECO:0000313" key="11">
    <source>
        <dbReference type="EMBL" id="KAG0285094.1"/>
    </source>
</evidence>
<feature type="compositionally biased region" description="Acidic residues" evidence="7">
    <location>
        <begin position="247"/>
        <end position="264"/>
    </location>
</feature>
<feature type="compositionally biased region" description="Basic and acidic residues" evidence="7">
    <location>
        <begin position="604"/>
        <end position="616"/>
    </location>
</feature>
<protein>
    <submittedName>
        <fullName evidence="11">ATP-dependent RNA helicase</fullName>
    </submittedName>
</protein>
<dbReference type="PANTHER" id="PTHR47959:SF24">
    <property type="entry name" value="ATP-DEPENDENT RNA HELICASE"/>
    <property type="match status" value="1"/>
</dbReference>
<feature type="compositionally biased region" description="Basic and acidic residues" evidence="7">
    <location>
        <begin position="325"/>
        <end position="343"/>
    </location>
</feature>
<dbReference type="InterPro" id="IPR011545">
    <property type="entry name" value="DEAD/DEAH_box_helicase_dom"/>
</dbReference>
<dbReference type="PROSITE" id="PS51195">
    <property type="entry name" value="Q_MOTIF"/>
    <property type="match status" value="1"/>
</dbReference>
<comment type="caution">
    <text evidence="11">The sequence shown here is derived from an EMBL/GenBank/DDBJ whole genome shotgun (WGS) entry which is preliminary data.</text>
</comment>
<evidence type="ECO:0000256" key="5">
    <source>
        <dbReference type="ARBA" id="ARBA00022884"/>
    </source>
</evidence>
<feature type="domain" description="Helicase ATP-binding" evidence="8">
    <location>
        <begin position="420"/>
        <end position="657"/>
    </location>
</feature>
<keyword evidence="2" id="KW-0378">Hydrolase</keyword>
<feature type="domain" description="DEAD-box RNA helicase Q" evidence="10">
    <location>
        <begin position="389"/>
        <end position="417"/>
    </location>
</feature>
<evidence type="ECO:0000256" key="1">
    <source>
        <dbReference type="ARBA" id="ARBA00022741"/>
    </source>
</evidence>
<dbReference type="Proteomes" id="UP000823405">
    <property type="component" value="Unassembled WGS sequence"/>
</dbReference>
<keyword evidence="1" id="KW-0547">Nucleotide-binding</keyword>
<dbReference type="InterPro" id="IPR027417">
    <property type="entry name" value="P-loop_NTPase"/>
</dbReference>
<evidence type="ECO:0000256" key="2">
    <source>
        <dbReference type="ARBA" id="ARBA00022801"/>
    </source>
</evidence>
<feature type="non-terminal residue" evidence="11">
    <location>
        <position position="1"/>
    </location>
</feature>
<gene>
    <name evidence="11" type="primary">MAK5</name>
    <name evidence="11" type="ORF">BGZ97_007941</name>
</gene>
<feature type="short sequence motif" description="Q motif" evidence="6">
    <location>
        <begin position="389"/>
        <end position="417"/>
    </location>
</feature>
<dbReference type="InterPro" id="IPR000629">
    <property type="entry name" value="RNA-helicase_DEAD-box_CS"/>
</dbReference>
<evidence type="ECO:0000256" key="6">
    <source>
        <dbReference type="PROSITE-ProRule" id="PRU00552"/>
    </source>
</evidence>
<evidence type="ECO:0000313" key="12">
    <source>
        <dbReference type="Proteomes" id="UP000823405"/>
    </source>
</evidence>
<dbReference type="GO" id="GO:0005829">
    <property type="term" value="C:cytosol"/>
    <property type="evidence" value="ECO:0007669"/>
    <property type="project" value="TreeGrafter"/>
</dbReference>
<dbReference type="AlphaFoldDB" id="A0A9P6QQ47"/>
<dbReference type="Gene3D" id="3.40.50.300">
    <property type="entry name" value="P-loop containing nucleotide triphosphate hydrolases"/>
    <property type="match status" value="2"/>
</dbReference>
<dbReference type="InterPro" id="IPR014001">
    <property type="entry name" value="Helicase_ATP-bd"/>
</dbReference>
<dbReference type="GO" id="GO:0005524">
    <property type="term" value="F:ATP binding"/>
    <property type="evidence" value="ECO:0007669"/>
    <property type="project" value="UniProtKB-KW"/>
</dbReference>
<dbReference type="OrthoDB" id="4310724at2759"/>
<dbReference type="PROSITE" id="PS51192">
    <property type="entry name" value="HELICASE_ATP_BIND_1"/>
    <property type="match status" value="1"/>
</dbReference>
<dbReference type="EMBL" id="JAAAIN010003574">
    <property type="protein sequence ID" value="KAG0285094.1"/>
    <property type="molecule type" value="Genomic_DNA"/>
</dbReference>
<feature type="compositionally biased region" description="Basic and acidic residues" evidence="7">
    <location>
        <begin position="282"/>
        <end position="293"/>
    </location>
</feature>
<sequence>MAWLVEDNPTPAPAKRSNAKRKKGATLNTSTLAASDATSHDNNNNNSDGEHDTIEGGDNDTKKELSKSQRKRARHQAASAEKSMTEDEKNWNQVSLFNVPDLPSNPEPILMSKKAAKAANRNAAAAKGKKGGKGGKKLPGGGEIVVADYGRMDDWGWTPVSTEGIMMDDMDGFLCLEELDGVEVAYEGTDATGKTIVFKHDAKAAATKKGKNVKHSEPLFVENGEVFYDIDTFDEDTLIKQQQEGAQDVEDDAIMDEADGDDNVDDNHMDIDEEEVKQPVTKKAEAPVKEKKEKKQKKEVKEQPIAMAENDETSAVEAGTEEATEEKPKEGSEVAPKKLSKKEKAAIRAEEFKAKRAEAKAAKAALKAEEEPKKVYDPMEGVDLDFDISAWKDYDFSPMIENGLKKQKFTKPSQIQEQALPLALAGRDVIGVAETGSGKTLAFGFPILQCLAQQATFAKESSSPLNESLTALILTPTRELAIQVKDHLVAFTQFTGHHVVPIVGGMSIQKQTRQLDRNPAIVVATPGRLWELISTNPTYSERLIQARFLVLDEADRMLESGHFEELSNILKLLERKREKTSDWDQHVKAAAAAKAANGGDDEDQEKKGSKDKEDTVKPTSIARTDYEFPRQTFIFTATLSKELSLNLTRKKNKAKSAEQSTEGTLEDLMERIEFHDESPALVNVGSEKIVASKLLEAKIDCLTAEKDLYLYYFAKKYPGRTLVFVNSIDAIRHLVPMMQLLGIEALGMHAQMQQRQRLKNLDRFKSNPFAFMIASDVAARGLDIPLVDHVIHYQVPRSGDIYVHRSGRTARAENEGISLLICGPDEVQLYRKMCITLKKDQTGGIPDFPIDRGVITEMKKRVALAKKIDEQEHRVQKAMDIILDEDILNAAPKSSKSKGGDDEDNSAMTGRKNKIKAMRAELKAMLQTRMMPQGASAKYITSGAIRDLADRLRDSANHNPMMPAHI</sequence>
<dbReference type="GO" id="GO:0016787">
    <property type="term" value="F:hydrolase activity"/>
    <property type="evidence" value="ECO:0007669"/>
    <property type="project" value="UniProtKB-KW"/>
</dbReference>
<feature type="region of interest" description="Disordered" evidence="7">
    <location>
        <begin position="242"/>
        <end position="343"/>
    </location>
</feature>
<feature type="region of interest" description="Disordered" evidence="7">
    <location>
        <begin position="892"/>
        <end position="913"/>
    </location>
</feature>
<feature type="compositionally biased region" description="Basic and acidic residues" evidence="7">
    <location>
        <begin position="48"/>
        <end position="67"/>
    </location>
</feature>
<feature type="region of interest" description="Disordered" evidence="7">
    <location>
        <begin position="1"/>
        <end position="91"/>
    </location>
</feature>
<dbReference type="SMART" id="SM00487">
    <property type="entry name" value="DEXDc"/>
    <property type="match status" value="1"/>
</dbReference>
<keyword evidence="4" id="KW-0067">ATP-binding</keyword>
<dbReference type="SMART" id="SM00490">
    <property type="entry name" value="HELICc"/>
    <property type="match status" value="1"/>
</dbReference>
<accession>A0A9P6QQ47</accession>
<dbReference type="InterPro" id="IPR014014">
    <property type="entry name" value="RNA_helicase_DEAD_Q_motif"/>
</dbReference>
<proteinExistence type="predicted"/>
<dbReference type="GO" id="GO:0003723">
    <property type="term" value="F:RNA binding"/>
    <property type="evidence" value="ECO:0007669"/>
    <property type="project" value="UniProtKB-KW"/>
</dbReference>
<feature type="domain" description="Helicase C-terminal" evidence="9">
    <location>
        <begin position="707"/>
        <end position="853"/>
    </location>
</feature>
<evidence type="ECO:0000259" key="10">
    <source>
        <dbReference type="PROSITE" id="PS51195"/>
    </source>
</evidence>
<feature type="region of interest" description="Disordered" evidence="7">
    <location>
        <begin position="590"/>
        <end position="621"/>
    </location>
</feature>
<evidence type="ECO:0000256" key="4">
    <source>
        <dbReference type="ARBA" id="ARBA00022840"/>
    </source>
</evidence>
<dbReference type="InterPro" id="IPR050079">
    <property type="entry name" value="DEAD_box_RNA_helicase"/>
</dbReference>
<evidence type="ECO:0000256" key="3">
    <source>
        <dbReference type="ARBA" id="ARBA00022806"/>
    </source>
</evidence>
<reference evidence="11" key="1">
    <citation type="journal article" date="2020" name="Fungal Divers.">
        <title>Resolving the Mortierellaceae phylogeny through synthesis of multi-gene phylogenetics and phylogenomics.</title>
        <authorList>
            <person name="Vandepol N."/>
            <person name="Liber J."/>
            <person name="Desiro A."/>
            <person name="Na H."/>
            <person name="Kennedy M."/>
            <person name="Barry K."/>
            <person name="Grigoriev I.V."/>
            <person name="Miller A.N."/>
            <person name="O'Donnell K."/>
            <person name="Stajich J.E."/>
            <person name="Bonito G."/>
        </authorList>
    </citation>
    <scope>NUCLEOTIDE SEQUENCE</scope>
    <source>
        <strain evidence="11">NVP60</strain>
    </source>
</reference>
<organism evidence="11 12">
    <name type="scientific">Linnemannia gamsii</name>
    <dbReference type="NCBI Taxonomy" id="64522"/>
    <lineage>
        <taxon>Eukaryota</taxon>
        <taxon>Fungi</taxon>
        <taxon>Fungi incertae sedis</taxon>
        <taxon>Mucoromycota</taxon>
        <taxon>Mortierellomycotina</taxon>
        <taxon>Mortierellomycetes</taxon>
        <taxon>Mortierellales</taxon>
        <taxon>Mortierellaceae</taxon>
        <taxon>Linnemannia</taxon>
    </lineage>
</organism>
<dbReference type="PROSITE" id="PS51194">
    <property type="entry name" value="HELICASE_CTER"/>
    <property type="match status" value="1"/>
</dbReference>
<dbReference type="GO" id="GO:0003724">
    <property type="term" value="F:RNA helicase activity"/>
    <property type="evidence" value="ECO:0007669"/>
    <property type="project" value="InterPro"/>
</dbReference>
<evidence type="ECO:0000259" key="8">
    <source>
        <dbReference type="PROSITE" id="PS51192"/>
    </source>
</evidence>
<dbReference type="PANTHER" id="PTHR47959">
    <property type="entry name" value="ATP-DEPENDENT RNA HELICASE RHLE-RELATED"/>
    <property type="match status" value="1"/>
</dbReference>
<dbReference type="CDD" id="cd18787">
    <property type="entry name" value="SF2_C_DEAD"/>
    <property type="match status" value="1"/>
</dbReference>
<evidence type="ECO:0000256" key="7">
    <source>
        <dbReference type="SAM" id="MobiDB-lite"/>
    </source>
</evidence>
<dbReference type="Pfam" id="PF00270">
    <property type="entry name" value="DEAD"/>
    <property type="match status" value="1"/>
</dbReference>
<evidence type="ECO:0000259" key="9">
    <source>
        <dbReference type="PROSITE" id="PS51194"/>
    </source>
</evidence>
<dbReference type="Pfam" id="PF00271">
    <property type="entry name" value="Helicase_C"/>
    <property type="match status" value="1"/>
</dbReference>
<name>A0A9P6QQ47_9FUNG</name>
<feature type="compositionally biased region" description="Polar residues" evidence="7">
    <location>
        <begin position="26"/>
        <end position="47"/>
    </location>
</feature>
<keyword evidence="12" id="KW-1185">Reference proteome</keyword>
<dbReference type="PROSITE" id="PS00039">
    <property type="entry name" value="DEAD_ATP_HELICASE"/>
    <property type="match status" value="1"/>
</dbReference>
<dbReference type="InterPro" id="IPR001650">
    <property type="entry name" value="Helicase_C-like"/>
</dbReference>
<feature type="compositionally biased region" description="Acidic residues" evidence="7">
    <location>
        <begin position="309"/>
        <end position="324"/>
    </location>
</feature>